<dbReference type="InterPro" id="IPR038318">
    <property type="entry name" value="KdpD_sf"/>
</dbReference>
<dbReference type="CDD" id="cd01987">
    <property type="entry name" value="USP_KdpD-like"/>
    <property type="match status" value="1"/>
</dbReference>
<comment type="catalytic activity">
    <reaction evidence="1">
        <text>ATP + protein L-histidine = ADP + protein N-phospho-L-histidine.</text>
        <dbReference type="EC" id="2.7.13.3"/>
    </reaction>
</comment>
<evidence type="ECO:0000313" key="18">
    <source>
        <dbReference type="Proteomes" id="UP000316291"/>
    </source>
</evidence>
<reference evidence="17 18" key="1">
    <citation type="journal article" date="2015" name="Stand. Genomic Sci.">
        <title>Genomic Encyclopedia of Bacterial and Archaeal Type Strains, Phase III: the genomes of soil and plant-associated and newly described type strains.</title>
        <authorList>
            <person name="Whitman W.B."/>
            <person name="Woyke T."/>
            <person name="Klenk H.P."/>
            <person name="Zhou Y."/>
            <person name="Lilburn T.G."/>
            <person name="Beck B.J."/>
            <person name="De Vos P."/>
            <person name="Vandamme P."/>
            <person name="Eisen J.A."/>
            <person name="Garrity G."/>
            <person name="Hugenholtz P."/>
            <person name="Kyrpides N.C."/>
        </authorList>
    </citation>
    <scope>NUCLEOTIDE SEQUENCE [LARGE SCALE GENOMIC DNA]</scope>
    <source>
        <strain evidence="17 18">CGMCC 1.10948</strain>
    </source>
</reference>
<dbReference type="GO" id="GO:0005886">
    <property type="term" value="C:plasma membrane"/>
    <property type="evidence" value="ECO:0007669"/>
    <property type="project" value="TreeGrafter"/>
</dbReference>
<dbReference type="RefSeq" id="WP_018641112.1">
    <property type="nucleotide sequence ID" value="NZ_VLLA01000006.1"/>
</dbReference>
<dbReference type="SMART" id="SM00388">
    <property type="entry name" value="HisKA"/>
    <property type="match status" value="1"/>
</dbReference>
<protein>
    <recommendedName>
        <fullName evidence="3">histidine kinase</fullName>
        <ecNumber evidence="3">2.7.13.3</ecNumber>
    </recommendedName>
</protein>
<accession>A0A562RSX1</accession>
<dbReference type="CDD" id="cd00082">
    <property type="entry name" value="HisKA"/>
    <property type="match status" value="1"/>
</dbReference>
<keyword evidence="5" id="KW-0808">Transferase</keyword>
<dbReference type="InterPro" id="IPR014729">
    <property type="entry name" value="Rossmann-like_a/b/a_fold"/>
</dbReference>
<keyword evidence="11 15" id="KW-1133">Transmembrane helix</keyword>
<evidence type="ECO:0000256" key="13">
    <source>
        <dbReference type="ARBA" id="ARBA00023136"/>
    </source>
</evidence>
<dbReference type="PANTHER" id="PTHR45569:SF1">
    <property type="entry name" value="SENSOR PROTEIN KDPD"/>
    <property type="match status" value="1"/>
</dbReference>
<evidence type="ECO:0000256" key="2">
    <source>
        <dbReference type="ARBA" id="ARBA00004141"/>
    </source>
</evidence>
<comment type="subcellular location">
    <subcellularLocation>
        <location evidence="2">Membrane</location>
        <topology evidence="2">Multi-pass membrane protein</topology>
    </subcellularLocation>
</comment>
<keyword evidence="8" id="KW-0547">Nucleotide-binding</keyword>
<dbReference type="Gene3D" id="3.30.565.10">
    <property type="entry name" value="Histidine kinase-like ATPase, C-terminal domain"/>
    <property type="match status" value="1"/>
</dbReference>
<gene>
    <name evidence="17" type="ORF">IQ16_03086</name>
</gene>
<evidence type="ECO:0000256" key="15">
    <source>
        <dbReference type="SAM" id="Phobius"/>
    </source>
</evidence>
<evidence type="ECO:0000256" key="3">
    <source>
        <dbReference type="ARBA" id="ARBA00012438"/>
    </source>
</evidence>
<dbReference type="InterPro" id="IPR004358">
    <property type="entry name" value="Sig_transdc_His_kin-like_C"/>
</dbReference>
<evidence type="ECO:0000256" key="6">
    <source>
        <dbReference type="ARBA" id="ARBA00022692"/>
    </source>
</evidence>
<dbReference type="Gene3D" id="1.20.120.620">
    <property type="entry name" value="Backbone structure of the membrane domain of e. Coli histidine kinase receptor kdpd"/>
    <property type="match status" value="1"/>
</dbReference>
<dbReference type="InterPro" id="IPR005467">
    <property type="entry name" value="His_kinase_dom"/>
</dbReference>
<dbReference type="FunFam" id="3.40.50.300:FF:000483">
    <property type="entry name" value="Sensor histidine kinase KdpD"/>
    <property type="match status" value="1"/>
</dbReference>
<evidence type="ECO:0000256" key="4">
    <source>
        <dbReference type="ARBA" id="ARBA00022553"/>
    </source>
</evidence>
<organism evidence="17 18">
    <name type="scientific">Bradyrhizobium huanghuaihaiense</name>
    <dbReference type="NCBI Taxonomy" id="990078"/>
    <lineage>
        <taxon>Bacteria</taxon>
        <taxon>Pseudomonadati</taxon>
        <taxon>Pseudomonadota</taxon>
        <taxon>Alphaproteobacteria</taxon>
        <taxon>Hyphomicrobiales</taxon>
        <taxon>Nitrobacteraceae</taxon>
        <taxon>Bradyrhizobium</taxon>
    </lineage>
</organism>
<dbReference type="FunFam" id="1.10.287.130:FF:000124">
    <property type="entry name" value="Two-component system, OmpR family, sensor histidine kinase KdpD"/>
    <property type="match status" value="1"/>
</dbReference>
<dbReference type="GO" id="GO:0000155">
    <property type="term" value="F:phosphorelay sensor kinase activity"/>
    <property type="evidence" value="ECO:0007669"/>
    <property type="project" value="InterPro"/>
</dbReference>
<keyword evidence="10" id="KW-0067">ATP-binding</keyword>
<dbReference type="InterPro" id="IPR006016">
    <property type="entry name" value="UspA"/>
</dbReference>
<comment type="caution">
    <text evidence="17">The sequence shown here is derived from an EMBL/GenBank/DDBJ whole genome shotgun (WGS) entry which is preliminary data.</text>
</comment>
<dbReference type="InterPro" id="IPR003594">
    <property type="entry name" value="HATPase_dom"/>
</dbReference>
<dbReference type="EMBL" id="VLLA01000006">
    <property type="protein sequence ID" value="TWI71466.1"/>
    <property type="molecule type" value="Genomic_DNA"/>
</dbReference>
<dbReference type="Pfam" id="PF02518">
    <property type="entry name" value="HATPase_c"/>
    <property type="match status" value="1"/>
</dbReference>
<feature type="transmembrane region" description="Helical" evidence="15">
    <location>
        <begin position="452"/>
        <end position="473"/>
    </location>
</feature>
<evidence type="ECO:0000259" key="16">
    <source>
        <dbReference type="PROSITE" id="PS50109"/>
    </source>
</evidence>
<dbReference type="InterPro" id="IPR027417">
    <property type="entry name" value="P-loop_NTPase"/>
</dbReference>
<evidence type="ECO:0000256" key="10">
    <source>
        <dbReference type="ARBA" id="ARBA00022840"/>
    </source>
</evidence>
<dbReference type="InterPro" id="IPR036890">
    <property type="entry name" value="HATPase_C_sf"/>
</dbReference>
<feature type="transmembrane region" description="Helical" evidence="15">
    <location>
        <begin position="485"/>
        <end position="504"/>
    </location>
</feature>
<dbReference type="Gene3D" id="3.30.450.40">
    <property type="match status" value="1"/>
</dbReference>
<evidence type="ECO:0000256" key="8">
    <source>
        <dbReference type="ARBA" id="ARBA00022741"/>
    </source>
</evidence>
<dbReference type="Pfam" id="PF13493">
    <property type="entry name" value="DUF4118"/>
    <property type="match status" value="1"/>
</dbReference>
<dbReference type="Gene3D" id="3.40.50.300">
    <property type="entry name" value="P-loop containing nucleotide triphosphate hydrolases"/>
    <property type="match status" value="1"/>
</dbReference>
<dbReference type="Gene3D" id="3.40.50.620">
    <property type="entry name" value="HUPs"/>
    <property type="match status" value="1"/>
</dbReference>
<feature type="domain" description="Histidine kinase" evidence="16">
    <location>
        <begin position="681"/>
        <end position="898"/>
    </location>
</feature>
<dbReference type="FunFam" id="3.30.565.10:FF:000042">
    <property type="entry name" value="Two-component sensor histidine kinase KdpD"/>
    <property type="match status" value="1"/>
</dbReference>
<dbReference type="InterPro" id="IPR003852">
    <property type="entry name" value="Sig_transdc_His_kinase_KdpD_N"/>
</dbReference>
<dbReference type="SUPFAM" id="SSF55874">
    <property type="entry name" value="ATPase domain of HSP90 chaperone/DNA topoisomerase II/histidine kinase"/>
    <property type="match status" value="1"/>
</dbReference>
<keyword evidence="7" id="KW-0677">Repeat</keyword>
<dbReference type="Proteomes" id="UP000316291">
    <property type="component" value="Unassembled WGS sequence"/>
</dbReference>
<dbReference type="GO" id="GO:0042802">
    <property type="term" value="F:identical protein binding"/>
    <property type="evidence" value="ECO:0007669"/>
    <property type="project" value="UniProtKB-ARBA"/>
</dbReference>
<dbReference type="InterPro" id="IPR003661">
    <property type="entry name" value="HisK_dim/P_dom"/>
</dbReference>
<dbReference type="EC" id="2.7.13.3" evidence="3"/>
<evidence type="ECO:0000313" key="17">
    <source>
        <dbReference type="EMBL" id="TWI71466.1"/>
    </source>
</evidence>
<dbReference type="GO" id="GO:0005524">
    <property type="term" value="F:ATP binding"/>
    <property type="evidence" value="ECO:0007669"/>
    <property type="project" value="UniProtKB-KW"/>
</dbReference>
<evidence type="ECO:0000256" key="9">
    <source>
        <dbReference type="ARBA" id="ARBA00022777"/>
    </source>
</evidence>
<dbReference type="PROSITE" id="PS50109">
    <property type="entry name" value="HIS_KIN"/>
    <property type="match status" value="1"/>
</dbReference>
<dbReference type="OrthoDB" id="9806130at2"/>
<keyword evidence="13 15" id="KW-0472">Membrane</keyword>
<keyword evidence="18" id="KW-1185">Reference proteome</keyword>
<dbReference type="PRINTS" id="PR00344">
    <property type="entry name" value="BCTRLSENSOR"/>
</dbReference>
<dbReference type="PANTHER" id="PTHR45569">
    <property type="entry name" value="SENSOR PROTEIN KDPD"/>
    <property type="match status" value="1"/>
</dbReference>
<dbReference type="SUPFAM" id="SSF47384">
    <property type="entry name" value="Homodimeric domain of signal transducing histidine kinase"/>
    <property type="match status" value="1"/>
</dbReference>
<feature type="transmembrane region" description="Helical" evidence="15">
    <location>
        <begin position="411"/>
        <end position="432"/>
    </location>
</feature>
<dbReference type="InterPro" id="IPR052023">
    <property type="entry name" value="Histidine_kinase_KdpD"/>
</dbReference>
<dbReference type="AlphaFoldDB" id="A0A562RSX1"/>
<dbReference type="SUPFAM" id="SSF52402">
    <property type="entry name" value="Adenine nucleotide alpha hydrolases-like"/>
    <property type="match status" value="1"/>
</dbReference>
<dbReference type="InterPro" id="IPR036097">
    <property type="entry name" value="HisK_dim/P_sf"/>
</dbReference>
<evidence type="ECO:0000256" key="5">
    <source>
        <dbReference type="ARBA" id="ARBA00022679"/>
    </source>
</evidence>
<evidence type="ECO:0000256" key="12">
    <source>
        <dbReference type="ARBA" id="ARBA00023012"/>
    </source>
</evidence>
<comment type="function">
    <text evidence="14">Member of the two-component regulatory system KdpD/KdpE involved in the regulation of the kdp operon. KdpD may function as a membrane-associated protein kinase that phosphorylates KdpE in response to environmental signals.</text>
</comment>
<dbReference type="SMART" id="SM00387">
    <property type="entry name" value="HATPase_c"/>
    <property type="match status" value="1"/>
</dbReference>
<keyword evidence="6 15" id="KW-0812">Transmembrane</keyword>
<dbReference type="InterPro" id="IPR025201">
    <property type="entry name" value="KdpD_TM"/>
</dbReference>
<name>A0A562RSX1_9BRAD</name>
<evidence type="ECO:0000256" key="1">
    <source>
        <dbReference type="ARBA" id="ARBA00000085"/>
    </source>
</evidence>
<keyword evidence="9 17" id="KW-0418">Kinase</keyword>
<evidence type="ECO:0000256" key="7">
    <source>
        <dbReference type="ARBA" id="ARBA00022737"/>
    </source>
</evidence>
<keyword evidence="4" id="KW-0597">Phosphoprotein</keyword>
<dbReference type="GO" id="GO:0005737">
    <property type="term" value="C:cytoplasm"/>
    <property type="evidence" value="ECO:0007669"/>
    <property type="project" value="UniProtKB-ARBA"/>
</dbReference>
<dbReference type="Pfam" id="PF02702">
    <property type="entry name" value="KdpD"/>
    <property type="match status" value="1"/>
</dbReference>
<sequence>MVRERRDPEQRPSPEALLEAARREESASGKLKIFVGAAPGVGKTYEMLQSAHARRKAGIDVVVGFVETHGRAETEALVRGLEVVPRKRLDYRGQIVEEMDLDAVIARRPQIALVDELAHTNAAGSRHPKRYLDVEELLSHGIDVYTAVNIQHIESLNDVVAQITHVRVRETVPDSVFDRADAIELIDLTPDDLIQRLREGKVYVPKQAERALEHYFSPGNLTALRELALRRTAERVDEQLLTHMQANAIAGPWAAGERILVCVSEDPRAAGLVRYTKRLADRLHAPFTAISIETRRSLQLSDEERDRLADTLRLAEALGGEALTIPAVGRRIADDVINFAHGNNVTQIVIGKSTRSRWFEMTRGSVVHDLVRRAGNISVHVIPGDELAEEAAPKTAVQTAARSEPFDARPYLMALGITAAGLAAAVAIKPYFGVENVDLMFLTAVVAVAVRYGLWPSLLASVAASLAYNFFFLPPVYTFTITDPTNVAAFFFFMLIAFVVSNVAGRVRTQADTAIGRIRTTEQLYAFSRKLAGTATLDDVLWATAYQIALMLKVRVVLLLPEEGLLTVKSGYPPEDELDQADLAAANWAWSNDRTAGRGSDTLPGAKRLFLPMRTGRGPIGVIGIDDDRTGPLLTPDQRRLLDALVDQGALAIERVLLVEDMDRVKRTVESERLRSALLTSISHDLKTPLASVLGAASTMRDLAGALSDTEKRDLLATVIDESERLNRFIANLLDMTKLESGAIVPNTALHDLGEIIGSALRRASKILTAHKVELMLAADLPMLQLDAVLFEQVLFNLLDNAAKYSPPDTTVSIRSRRERDQVVLEVADEGDGIAPDELESVFDKFYRAQKGDHVRPGTGLGLAISRGFVEAMRGTISAANRNDRRGAVLTIRLPVPAQTNALDTAA</sequence>
<dbReference type="Pfam" id="PF00512">
    <property type="entry name" value="HisKA"/>
    <property type="match status" value="1"/>
</dbReference>
<dbReference type="Pfam" id="PF00582">
    <property type="entry name" value="Usp"/>
    <property type="match status" value="1"/>
</dbReference>
<keyword evidence="12" id="KW-0902">Two-component regulatory system</keyword>
<evidence type="ECO:0000256" key="14">
    <source>
        <dbReference type="ARBA" id="ARBA00057300"/>
    </source>
</evidence>
<evidence type="ECO:0000256" key="11">
    <source>
        <dbReference type="ARBA" id="ARBA00022989"/>
    </source>
</evidence>
<dbReference type="SUPFAM" id="SSF55781">
    <property type="entry name" value="GAF domain-like"/>
    <property type="match status" value="1"/>
</dbReference>
<dbReference type="InterPro" id="IPR003018">
    <property type="entry name" value="GAF"/>
</dbReference>
<proteinExistence type="predicted"/>
<dbReference type="Pfam" id="PF13492">
    <property type="entry name" value="GAF_3"/>
    <property type="match status" value="1"/>
</dbReference>
<dbReference type="InterPro" id="IPR029016">
    <property type="entry name" value="GAF-like_dom_sf"/>
</dbReference>
<dbReference type="Gene3D" id="1.10.287.130">
    <property type="match status" value="1"/>
</dbReference>